<gene>
    <name evidence="1" type="ORF">POCTA_138.1.T0200325</name>
</gene>
<keyword evidence="2" id="KW-1185">Reference proteome</keyword>
<name>A0A8S1T9F9_PAROT</name>
<protein>
    <submittedName>
        <fullName evidence="1">Uncharacterized protein</fullName>
    </submittedName>
</protein>
<sequence>MFFNFFTQFQFQNKQSNIIYFKKLIQTANFEDIRCYFDDPQGNQQNKQIRQVHLILFFDKKIYYKQFKLIQQEYSSAP</sequence>
<dbReference type="EMBL" id="CAJJDP010000020">
    <property type="protein sequence ID" value="CAD8148039.1"/>
    <property type="molecule type" value="Genomic_DNA"/>
</dbReference>
<proteinExistence type="predicted"/>
<organism evidence="1 2">
    <name type="scientific">Paramecium octaurelia</name>
    <dbReference type="NCBI Taxonomy" id="43137"/>
    <lineage>
        <taxon>Eukaryota</taxon>
        <taxon>Sar</taxon>
        <taxon>Alveolata</taxon>
        <taxon>Ciliophora</taxon>
        <taxon>Intramacronucleata</taxon>
        <taxon>Oligohymenophorea</taxon>
        <taxon>Peniculida</taxon>
        <taxon>Parameciidae</taxon>
        <taxon>Paramecium</taxon>
    </lineage>
</organism>
<evidence type="ECO:0000313" key="2">
    <source>
        <dbReference type="Proteomes" id="UP000683925"/>
    </source>
</evidence>
<dbReference type="AlphaFoldDB" id="A0A8S1T9F9"/>
<evidence type="ECO:0000313" key="1">
    <source>
        <dbReference type="EMBL" id="CAD8148039.1"/>
    </source>
</evidence>
<comment type="caution">
    <text evidence="1">The sequence shown here is derived from an EMBL/GenBank/DDBJ whole genome shotgun (WGS) entry which is preliminary data.</text>
</comment>
<dbReference type="Proteomes" id="UP000683925">
    <property type="component" value="Unassembled WGS sequence"/>
</dbReference>
<reference evidence="1" key="1">
    <citation type="submission" date="2021-01" db="EMBL/GenBank/DDBJ databases">
        <authorList>
            <consortium name="Genoscope - CEA"/>
            <person name="William W."/>
        </authorList>
    </citation>
    <scope>NUCLEOTIDE SEQUENCE</scope>
</reference>
<accession>A0A8S1T9F9</accession>